<dbReference type="Proteomes" id="UP001237642">
    <property type="component" value="Unassembled WGS sequence"/>
</dbReference>
<dbReference type="AlphaFoldDB" id="A0AAD8M0B3"/>
<reference evidence="3" key="2">
    <citation type="submission" date="2023-05" db="EMBL/GenBank/DDBJ databases">
        <authorList>
            <person name="Schelkunov M.I."/>
        </authorList>
    </citation>
    <scope>NUCLEOTIDE SEQUENCE</scope>
    <source>
        <strain evidence="3">Hsosn_3</strain>
        <tissue evidence="3">Leaf</tissue>
    </source>
</reference>
<keyword evidence="1" id="KW-0677">Repeat</keyword>
<evidence type="ECO:0000313" key="3">
    <source>
        <dbReference type="EMBL" id="KAK1354903.1"/>
    </source>
</evidence>
<dbReference type="InterPro" id="IPR004146">
    <property type="entry name" value="DC1"/>
</dbReference>
<accession>A0AAD8M0B3</accession>
<feature type="domain" description="DC1" evidence="2">
    <location>
        <begin position="315"/>
        <end position="366"/>
    </location>
</feature>
<organism evidence="3 4">
    <name type="scientific">Heracleum sosnowskyi</name>
    <dbReference type="NCBI Taxonomy" id="360622"/>
    <lineage>
        <taxon>Eukaryota</taxon>
        <taxon>Viridiplantae</taxon>
        <taxon>Streptophyta</taxon>
        <taxon>Embryophyta</taxon>
        <taxon>Tracheophyta</taxon>
        <taxon>Spermatophyta</taxon>
        <taxon>Magnoliopsida</taxon>
        <taxon>eudicotyledons</taxon>
        <taxon>Gunneridae</taxon>
        <taxon>Pentapetalae</taxon>
        <taxon>asterids</taxon>
        <taxon>campanulids</taxon>
        <taxon>Apiales</taxon>
        <taxon>Apiaceae</taxon>
        <taxon>Apioideae</taxon>
        <taxon>apioid superclade</taxon>
        <taxon>Tordylieae</taxon>
        <taxon>Tordyliinae</taxon>
        <taxon>Heracleum</taxon>
    </lineage>
</organism>
<keyword evidence="4" id="KW-1185">Reference proteome</keyword>
<gene>
    <name evidence="3" type="ORF">POM88_048159</name>
</gene>
<dbReference type="PANTHER" id="PTHR32410">
    <property type="entry name" value="CYSTEINE/HISTIDINE-RICH C1 DOMAIN FAMILY PROTEIN"/>
    <property type="match status" value="1"/>
</dbReference>
<dbReference type="InterPro" id="IPR046349">
    <property type="entry name" value="C1-like_sf"/>
</dbReference>
<comment type="caution">
    <text evidence="3">The sequence shown here is derived from an EMBL/GenBank/DDBJ whole genome shotgun (WGS) entry which is preliminary data.</text>
</comment>
<evidence type="ECO:0000313" key="4">
    <source>
        <dbReference type="Proteomes" id="UP001237642"/>
    </source>
</evidence>
<name>A0AAD8M0B3_9APIA</name>
<protein>
    <recommendedName>
        <fullName evidence="2">DC1 domain-containing protein</fullName>
    </recommendedName>
</protein>
<dbReference type="InterPro" id="IPR053192">
    <property type="entry name" value="Vacuole_Formation_Reg"/>
</dbReference>
<sequence length="451" mass="51562">MKHIFHKHSLILNENYIAKERDHCYACLEKLVSCRSFIYSCSNISSGSTSSTSYDLCDLFLLHKTCAESPYRIENPYNPKQSSPISSSSEDETYPYLVHLPEADESSVNLLVQQFVKDLGTLNNKNSIISSTTDGIKHWAHDEHLLKLITINELNDQKADAAVDDEILLLCDGCAKPIGRECDQFYACVPCKYFLHKFCAELPREIEPDAWPGTRLFADKCNEPYNIFFCMFCGGTGNGIFFTDGSSIQIHIGCVALPKSLKHEIHPHPLNHINKNLECRACGNAILPFVHGCEKCGFYICDGCIMTASTVNHRWDSHPLQLIYEAGMVTTDHEQEFNCEYCSNDIDTNWWFYHCSDCDLSLHPYCFRRSSYRHYSDFKFGASEIFSEKLHSHNLTFVLNKKAGNCKICGKEQLGEPVLECAPCRIILCRWCSLELTDTRIAVRSMWYWIY</sequence>
<dbReference type="Pfam" id="PF03107">
    <property type="entry name" value="C1_2"/>
    <property type="match status" value="1"/>
</dbReference>
<proteinExistence type="predicted"/>
<evidence type="ECO:0000256" key="1">
    <source>
        <dbReference type="ARBA" id="ARBA00022737"/>
    </source>
</evidence>
<dbReference type="SUPFAM" id="SSF57889">
    <property type="entry name" value="Cysteine-rich domain"/>
    <property type="match status" value="2"/>
</dbReference>
<evidence type="ECO:0000259" key="2">
    <source>
        <dbReference type="Pfam" id="PF03107"/>
    </source>
</evidence>
<dbReference type="PANTHER" id="PTHR32410:SF216">
    <property type="entry name" value="PHORBOL-ESTER_DAG-TYPE DOMAIN-CONTAINING PROTEIN"/>
    <property type="match status" value="1"/>
</dbReference>
<dbReference type="EMBL" id="JAUIZM010000011">
    <property type="protein sequence ID" value="KAK1354903.1"/>
    <property type="molecule type" value="Genomic_DNA"/>
</dbReference>
<reference evidence="3" key="1">
    <citation type="submission" date="2023-02" db="EMBL/GenBank/DDBJ databases">
        <title>Genome of toxic invasive species Heracleum sosnowskyi carries increased number of genes despite the absence of recent whole-genome duplications.</title>
        <authorList>
            <person name="Schelkunov M."/>
            <person name="Shtratnikova V."/>
            <person name="Makarenko M."/>
            <person name="Klepikova A."/>
            <person name="Omelchenko D."/>
            <person name="Novikova G."/>
            <person name="Obukhova E."/>
            <person name="Bogdanov V."/>
            <person name="Penin A."/>
            <person name="Logacheva M."/>
        </authorList>
    </citation>
    <scope>NUCLEOTIDE SEQUENCE</scope>
    <source>
        <strain evidence="3">Hsosn_3</strain>
        <tissue evidence="3">Leaf</tissue>
    </source>
</reference>